<evidence type="ECO:0000313" key="1">
    <source>
        <dbReference type="EMBL" id="PTQ62019.1"/>
    </source>
</evidence>
<dbReference type="InterPro" id="IPR023214">
    <property type="entry name" value="HAD_sf"/>
</dbReference>
<reference evidence="1 2" key="1">
    <citation type="submission" date="2018-04" db="EMBL/GenBank/DDBJ databases">
        <title>Genomic Encyclopedia of Type Strains, Phase III (KMG-III): the genomes of soil and plant-associated and newly described type strains.</title>
        <authorList>
            <person name="Whitman W."/>
        </authorList>
    </citation>
    <scope>NUCLEOTIDE SEQUENCE [LARGE SCALE GENOMIC DNA]</scope>
    <source>
        <strain evidence="1 2">MA101b</strain>
    </source>
</reference>
<dbReference type="Pfam" id="PF00702">
    <property type="entry name" value="Hydrolase"/>
    <property type="match status" value="1"/>
</dbReference>
<dbReference type="InterPro" id="IPR036412">
    <property type="entry name" value="HAD-like_sf"/>
</dbReference>
<keyword evidence="2" id="KW-1185">Reference proteome</keyword>
<comment type="caution">
    <text evidence="1">The sequence shown here is derived from an EMBL/GenBank/DDBJ whole genome shotgun (WGS) entry which is preliminary data.</text>
</comment>
<dbReference type="Proteomes" id="UP000244189">
    <property type="component" value="Unassembled WGS sequence"/>
</dbReference>
<evidence type="ECO:0000313" key="2">
    <source>
        <dbReference type="Proteomes" id="UP000244189"/>
    </source>
</evidence>
<gene>
    <name evidence="1" type="ORF">C8J26_0290</name>
</gene>
<dbReference type="Gene3D" id="3.40.50.1000">
    <property type="entry name" value="HAD superfamily/HAD-like"/>
    <property type="match status" value="1"/>
</dbReference>
<accession>A0A2T5GRR5</accession>
<proteinExistence type="predicted"/>
<dbReference type="EMBL" id="QAOG01000001">
    <property type="protein sequence ID" value="PTQ62019.1"/>
    <property type="molecule type" value="Genomic_DNA"/>
</dbReference>
<dbReference type="NCBIfam" id="TIGR01549">
    <property type="entry name" value="HAD-SF-IA-v1"/>
    <property type="match status" value="1"/>
</dbReference>
<dbReference type="SFLD" id="SFLDS00003">
    <property type="entry name" value="Haloacid_Dehalogenase"/>
    <property type="match status" value="1"/>
</dbReference>
<organism evidence="1 2">
    <name type="scientific">Sphingomonas aurantiaca</name>
    <dbReference type="NCBI Taxonomy" id="185949"/>
    <lineage>
        <taxon>Bacteria</taxon>
        <taxon>Pseudomonadati</taxon>
        <taxon>Pseudomonadota</taxon>
        <taxon>Alphaproteobacteria</taxon>
        <taxon>Sphingomonadales</taxon>
        <taxon>Sphingomonadaceae</taxon>
        <taxon>Sphingomonas</taxon>
    </lineage>
</organism>
<dbReference type="AlphaFoldDB" id="A0A2T5GRR5"/>
<dbReference type="InterPro" id="IPR006439">
    <property type="entry name" value="HAD-SF_hydro_IA"/>
</dbReference>
<name>A0A2T5GRR5_9SPHN</name>
<dbReference type="SFLD" id="SFLDG01129">
    <property type="entry name" value="C1.5:_HAD__Beta-PGM__Phosphata"/>
    <property type="match status" value="1"/>
</dbReference>
<dbReference type="PRINTS" id="PR00413">
    <property type="entry name" value="HADHALOGNASE"/>
</dbReference>
<dbReference type="NCBIfam" id="TIGR01509">
    <property type="entry name" value="HAD-SF-IA-v3"/>
    <property type="match status" value="1"/>
</dbReference>
<sequence length="229" mass="25165">MAVPTSSTRPTVASRHARANALTTAVIFDVGRVLYDWDPRILYERLIDDDRALDAFLRDVVTVDWHFQHDAGRDFADTSAELVALYPQHATLIAAWGPRFNESIGAGIAGMHAIVEELDSAGVPLFAITNFSHEFWPPFRAREAKLFDRFRDIVVSGEEKMVKPNAAIYRLALDRFGLAAEDAVFVDDNAANVAAAQALGIESVLFTTAADFRARLVALGLPIAKQHSS</sequence>
<protein>
    <submittedName>
        <fullName evidence="1">2-haloacid dehalogenase</fullName>
    </submittedName>
</protein>
<dbReference type="SUPFAM" id="SSF56784">
    <property type="entry name" value="HAD-like"/>
    <property type="match status" value="1"/>
</dbReference>
<dbReference type="PANTHER" id="PTHR43611">
    <property type="entry name" value="ALPHA-D-GLUCOSE 1-PHOSPHATE PHOSPHATASE"/>
    <property type="match status" value="1"/>
</dbReference>
<dbReference type="PANTHER" id="PTHR43611:SF3">
    <property type="entry name" value="FLAVIN MONONUCLEOTIDE HYDROLASE 1, CHLOROPLATIC"/>
    <property type="match status" value="1"/>
</dbReference>